<reference evidence="1 2" key="1">
    <citation type="submission" date="2018-08" db="EMBL/GenBank/DDBJ databases">
        <title>Chryseobacterium nematophagum: a novel matrix digesting pathogen of nematodes.</title>
        <authorList>
            <person name="Page A."/>
            <person name="Roberts M."/>
            <person name="Felix M.-A."/>
            <person name="Weir W."/>
        </authorList>
    </citation>
    <scope>NUCLEOTIDE SEQUENCE [LARGE SCALE GENOMIC DNA]</scope>
    <source>
        <strain evidence="1 2">JUb275</strain>
    </source>
</reference>
<organism evidence="1 2">
    <name type="scientific">Chryseobacterium nematophagum</name>
    <dbReference type="NCBI Taxonomy" id="2305228"/>
    <lineage>
        <taxon>Bacteria</taxon>
        <taxon>Pseudomonadati</taxon>
        <taxon>Bacteroidota</taxon>
        <taxon>Flavobacteriia</taxon>
        <taxon>Flavobacteriales</taxon>
        <taxon>Weeksellaceae</taxon>
        <taxon>Chryseobacterium group</taxon>
        <taxon>Chryseobacterium</taxon>
    </lineage>
</organism>
<evidence type="ECO:0000313" key="1">
    <source>
        <dbReference type="EMBL" id="RMZ57916.1"/>
    </source>
</evidence>
<sequence length="102" mass="12107">MWVKSVSGFTLPFVAKHFGIAVDDIIFFNEKKQYSQLGFYGRYCSSGKSKTYQRTRQRGKNILLKLIETFISKKRFKDYLEKNIAVLYNNKSYSIEWLLFII</sequence>
<dbReference type="RefSeq" id="WP_122548362.1">
    <property type="nucleotide sequence ID" value="NZ_QWIV01000015.1"/>
</dbReference>
<keyword evidence="2" id="KW-1185">Reference proteome</keyword>
<dbReference type="Proteomes" id="UP000267524">
    <property type="component" value="Unassembled WGS sequence"/>
</dbReference>
<dbReference type="AlphaFoldDB" id="A0A3M7L8X6"/>
<comment type="caution">
    <text evidence="1">The sequence shown here is derived from an EMBL/GenBank/DDBJ whole genome shotgun (WGS) entry which is preliminary data.</text>
</comment>
<gene>
    <name evidence="1" type="ORF">D1632_16535</name>
</gene>
<dbReference type="EMBL" id="QWIV01000015">
    <property type="protein sequence ID" value="RMZ57916.1"/>
    <property type="molecule type" value="Genomic_DNA"/>
</dbReference>
<name>A0A3M7L8X6_9FLAO</name>
<evidence type="ECO:0000313" key="2">
    <source>
        <dbReference type="Proteomes" id="UP000267524"/>
    </source>
</evidence>
<protein>
    <submittedName>
        <fullName evidence="1">Uncharacterized protein</fullName>
    </submittedName>
</protein>
<accession>A0A3M7L8X6</accession>
<proteinExistence type="predicted"/>